<dbReference type="Proteomes" id="UP000599074">
    <property type="component" value="Unassembled WGS sequence"/>
</dbReference>
<evidence type="ECO:0000313" key="3">
    <source>
        <dbReference type="EMBL" id="GII25643.1"/>
    </source>
</evidence>
<comment type="caution">
    <text evidence="3">The sequence shown here is derived from an EMBL/GenBank/DDBJ whole genome shotgun (WGS) entry which is preliminary data.</text>
</comment>
<feature type="transmembrane region" description="Helical" evidence="2">
    <location>
        <begin position="279"/>
        <end position="301"/>
    </location>
</feature>
<feature type="compositionally biased region" description="Basic and acidic residues" evidence="1">
    <location>
        <begin position="90"/>
        <end position="101"/>
    </location>
</feature>
<feature type="region of interest" description="Disordered" evidence="1">
    <location>
        <begin position="864"/>
        <end position="884"/>
    </location>
</feature>
<feature type="transmembrane region" description="Helical" evidence="2">
    <location>
        <begin position="493"/>
        <end position="522"/>
    </location>
</feature>
<sequence length="884" mass="94925">MKRGAILTALTDRRVANIVAPDAHHHEPGRGAAMNEQIEYIGDDHAGSERAGRTRVLVPGVGGHAAAEILDPPQVRPVAGDGDAGFYRRSAPEHSAPEHSAPEGTDAGPGRTEAYSWAGLTSGNWTRALWLLLLPFMLANVGYWMGPAPLPDEEGTGGRRQRLQRTVEALQRLLALSLTAVLVVAATAVAMDLAGSQCVVDGRACNSTLSFLAWPWLTAPRRLVLTAAVPVALVLLLWWLGNRTWQQMESVPVPAATSIGALTPLEDRRMWNGRRSVRMLRAIHVAAAFAVIAVFLAAGSLATPARGLPSVINPDEWRRPWGWPVVTVLTVSLALLAALTVAVLLPMMGRRDRPGDAVRPHPFEEPLYRWLPWFGGALVVLAAVAALRPAGSAARTAGHPTPLPWLSGTVNLLFVGQAAVTIVLTACLWLSRRAAARPPAARPAWHGMAPVVTAGLAWLLADGLMTGVTLLVADRLGTPEPPPDGAGNHQGLVVAPTVLWTAVTAVGVAAVVLITAAIWLVVRRSPAESIADRVRQAYRYENLESAPPGSPRQRRAQAIIRDWSRGAMIDNLERHGGRLAAAVAVVVTTAVIADLATPSGIFAHSWRWAVALGAWLLGGLVLVLLSIGRQAYSSPGWRRTVGVLWDVGTFWPRATHPLAPPCYAERAVPDLLTRVTYLAGTWERAEEEAGWGPPPRDGQVLLAGHSQGSVITAAAVMQLSAETSGHVRLLTYGSPLRQLYARFFPSYLGAEALYRLSELLGATSATDGIRSDDLAAARWRNLYRPSDPIGGYVLEDRRPSEWPDEAQRRRADREQIEHHIDCALLDPSFGRAPGDTRYPPTYGHSAYPRDPAFALAMAWLWRQGPGGHDSNAESERPGAGAAGT</sequence>
<feature type="transmembrane region" description="Helical" evidence="2">
    <location>
        <begin position="608"/>
        <end position="628"/>
    </location>
</feature>
<feature type="transmembrane region" description="Helical" evidence="2">
    <location>
        <begin position="321"/>
        <end position="349"/>
    </location>
</feature>
<evidence type="ECO:0000313" key="4">
    <source>
        <dbReference type="Proteomes" id="UP000599074"/>
    </source>
</evidence>
<reference evidence="3" key="1">
    <citation type="submission" date="2021-01" db="EMBL/GenBank/DDBJ databases">
        <title>Whole genome shotgun sequence of Planosporangium mesophilum NBRC 109066.</title>
        <authorList>
            <person name="Komaki H."/>
            <person name="Tamura T."/>
        </authorList>
    </citation>
    <scope>NUCLEOTIDE SEQUENCE</scope>
    <source>
        <strain evidence="3">NBRC 109066</strain>
    </source>
</reference>
<organism evidence="3 4">
    <name type="scientific">Planosporangium mesophilum</name>
    <dbReference type="NCBI Taxonomy" id="689768"/>
    <lineage>
        <taxon>Bacteria</taxon>
        <taxon>Bacillati</taxon>
        <taxon>Actinomycetota</taxon>
        <taxon>Actinomycetes</taxon>
        <taxon>Micromonosporales</taxon>
        <taxon>Micromonosporaceae</taxon>
        <taxon>Planosporangium</taxon>
    </lineage>
</organism>
<feature type="transmembrane region" description="Helical" evidence="2">
    <location>
        <begin position="410"/>
        <end position="430"/>
    </location>
</feature>
<keyword evidence="2" id="KW-0472">Membrane</keyword>
<feature type="transmembrane region" description="Helical" evidence="2">
    <location>
        <begin position="579"/>
        <end position="602"/>
    </location>
</feature>
<protein>
    <recommendedName>
        <fullName evidence="5">Integral membrane protein</fullName>
    </recommendedName>
</protein>
<name>A0A8J3TF11_9ACTN</name>
<proteinExistence type="predicted"/>
<accession>A0A8J3TF11</accession>
<dbReference type="AlphaFoldDB" id="A0A8J3TF11"/>
<dbReference type="InterPro" id="IPR029058">
    <property type="entry name" value="AB_hydrolase_fold"/>
</dbReference>
<dbReference type="SUPFAM" id="SSF53474">
    <property type="entry name" value="alpha/beta-Hydrolases"/>
    <property type="match status" value="1"/>
</dbReference>
<feature type="region of interest" description="Disordered" evidence="1">
    <location>
        <begin position="81"/>
        <end position="110"/>
    </location>
</feature>
<keyword evidence="2" id="KW-0812">Transmembrane</keyword>
<evidence type="ECO:0008006" key="5">
    <source>
        <dbReference type="Google" id="ProtNLM"/>
    </source>
</evidence>
<evidence type="ECO:0000256" key="2">
    <source>
        <dbReference type="SAM" id="Phobius"/>
    </source>
</evidence>
<keyword evidence="4" id="KW-1185">Reference proteome</keyword>
<feature type="transmembrane region" description="Helical" evidence="2">
    <location>
        <begin position="451"/>
        <end position="473"/>
    </location>
</feature>
<feature type="transmembrane region" description="Helical" evidence="2">
    <location>
        <begin position="173"/>
        <end position="191"/>
    </location>
</feature>
<keyword evidence="2" id="KW-1133">Transmembrane helix</keyword>
<gene>
    <name evidence="3" type="ORF">Pme01_52400</name>
</gene>
<dbReference type="EMBL" id="BOON01000055">
    <property type="protein sequence ID" value="GII25643.1"/>
    <property type="molecule type" value="Genomic_DNA"/>
</dbReference>
<feature type="transmembrane region" description="Helical" evidence="2">
    <location>
        <begin position="370"/>
        <end position="390"/>
    </location>
</feature>
<feature type="transmembrane region" description="Helical" evidence="2">
    <location>
        <begin position="223"/>
        <end position="240"/>
    </location>
</feature>
<evidence type="ECO:0000256" key="1">
    <source>
        <dbReference type="SAM" id="MobiDB-lite"/>
    </source>
</evidence>